<gene>
    <name evidence="1" type="ORF">QL112_008665</name>
</gene>
<reference evidence="1 2" key="1">
    <citation type="journal article" date="2023" name="Access Microbiol">
        <title>The genome of a steinernematid-associated Pseudomonas piscis bacterium encodes the biosynthesis of insect toxins.</title>
        <authorList>
            <person name="Awori R.M."/>
            <person name="Hendre P."/>
            <person name="Amugune N.O."/>
        </authorList>
    </citation>
    <scope>NUCLEOTIDE SEQUENCE [LARGE SCALE GENOMIC DNA]</scope>
    <source>
        <strain evidence="1 2">97</strain>
    </source>
</reference>
<evidence type="ECO:0008006" key="3">
    <source>
        <dbReference type="Google" id="ProtNLM"/>
    </source>
</evidence>
<dbReference type="Proteomes" id="UP001300348">
    <property type="component" value="Chromosome"/>
</dbReference>
<keyword evidence="2" id="KW-1185">Reference proteome</keyword>
<dbReference type="EMBL" id="CP133647">
    <property type="protein sequence ID" value="WNH03728.1"/>
    <property type="molecule type" value="Genomic_DNA"/>
</dbReference>
<protein>
    <recommendedName>
        <fullName evidence="3">Amidophosphoribosyltransferase</fullName>
    </recommendedName>
</protein>
<dbReference type="RefSeq" id="WP_189760173.1">
    <property type="nucleotide sequence ID" value="NZ_CAWPOC010000224.1"/>
</dbReference>
<accession>A0ABY9XM91</accession>
<proteinExistence type="predicted"/>
<evidence type="ECO:0000313" key="2">
    <source>
        <dbReference type="Proteomes" id="UP001300348"/>
    </source>
</evidence>
<evidence type="ECO:0000313" key="1">
    <source>
        <dbReference type="EMBL" id="WNH03728.1"/>
    </source>
</evidence>
<organism evidence="1 2">
    <name type="scientific">Xenorhabdus griffiniae</name>
    <dbReference type="NCBI Taxonomy" id="351672"/>
    <lineage>
        <taxon>Bacteria</taxon>
        <taxon>Pseudomonadati</taxon>
        <taxon>Pseudomonadota</taxon>
        <taxon>Gammaproteobacteria</taxon>
        <taxon>Enterobacterales</taxon>
        <taxon>Morganellaceae</taxon>
        <taxon>Xenorhabdus</taxon>
    </lineage>
</organism>
<dbReference type="GeneID" id="88855624"/>
<name>A0ABY9XM91_9GAMM</name>
<sequence>MTYRLTQIDELTRNYHYHLTGDDVCYYYGEYTSGRNYIHSDTNQLIWNLKKSVRTSNPNELRYKQRAIFEVAQLVARIGNLKDITFVPVPPSKCETDPEYDNRMEFILKEAKLINPELDYRKLITQRNSMAASHTATNRPSPEEIAANYIFDSNLAIGIRPSIVIFDDVLTAGSHYKAMKTVIKQHIPHVEIIGLFIARTVRESDFDDFDDLTKQS</sequence>